<dbReference type="Pfam" id="PF13621">
    <property type="entry name" value="Cupin_8"/>
    <property type="match status" value="1"/>
</dbReference>
<reference evidence="2" key="1">
    <citation type="submission" date="2020-09" db="EMBL/GenBank/DDBJ databases">
        <title>Secondary metabolite and genome analysis of marine Streptomyces chumphonensis KK1-2T.</title>
        <authorList>
            <person name="Phongsopitanun W."/>
            <person name="Kanchanasin P."/>
            <person name="Pittayakhajonwut P."/>
            <person name="Suwanborirux K."/>
            <person name="Tanasupawat S."/>
        </authorList>
    </citation>
    <scope>NUCLEOTIDE SEQUENCE</scope>
    <source>
        <strain evidence="2">KK1-2</strain>
    </source>
</reference>
<organism evidence="2 3">
    <name type="scientific">Streptomyces chumphonensis</name>
    <dbReference type="NCBI Taxonomy" id="1214925"/>
    <lineage>
        <taxon>Bacteria</taxon>
        <taxon>Bacillati</taxon>
        <taxon>Actinomycetota</taxon>
        <taxon>Actinomycetes</taxon>
        <taxon>Kitasatosporales</taxon>
        <taxon>Streptomycetaceae</taxon>
        <taxon>Streptomyces</taxon>
    </lineage>
</organism>
<dbReference type="RefSeq" id="WP_191207871.1">
    <property type="nucleotide sequence ID" value="NZ_BAABKL010000039.1"/>
</dbReference>
<dbReference type="PANTHER" id="PTHR12461:SF105">
    <property type="entry name" value="HYPOXIA-INDUCIBLE FACTOR 1-ALPHA INHIBITOR"/>
    <property type="match status" value="1"/>
</dbReference>
<comment type="caution">
    <text evidence="2">The sequence shown here is derived from an EMBL/GenBank/DDBJ whole genome shotgun (WGS) entry which is preliminary data.</text>
</comment>
<protein>
    <submittedName>
        <fullName evidence="2">Cupin-like domain-containing protein</fullName>
    </submittedName>
</protein>
<dbReference type="EMBL" id="JACXYU010000001">
    <property type="protein sequence ID" value="MBD3930615.1"/>
    <property type="molecule type" value="Genomic_DNA"/>
</dbReference>
<dbReference type="Proteomes" id="UP000632289">
    <property type="component" value="Unassembled WGS sequence"/>
</dbReference>
<sequence>MSDTDTAYFGIKSVPYPRLSLDEFLAWGPEAVIRADTPAVIDILPSPDPGHYRTAVLEKLGDATVTLVRKDRTKENETRAEVSKIPLREFFEKEPYTSNTDGTYRVVSNIKHHAETISALLGFDTTRMFDYRAPLNSANLWVNYGGMRSRNHFDDLENFNIQLEGRKRFVVMPPGFRNYYVRSPLHGYANTSRSVRVDHADLGRYPRLAAALARRRDIVLEPGQMLYLPMGWWHQVDAMDGLNINLNFWLYHPKMLRRPLMLADSLYKVAFRKLNGLYNLQPEKP</sequence>
<dbReference type="SUPFAM" id="SSF51197">
    <property type="entry name" value="Clavaminate synthase-like"/>
    <property type="match status" value="1"/>
</dbReference>
<name>A0A927IB83_9ACTN</name>
<dbReference type="InterPro" id="IPR003347">
    <property type="entry name" value="JmjC_dom"/>
</dbReference>
<dbReference type="InterPro" id="IPR041667">
    <property type="entry name" value="Cupin_8"/>
</dbReference>
<gene>
    <name evidence="2" type="ORF">IF129_03370</name>
</gene>
<dbReference type="SMART" id="SM00558">
    <property type="entry name" value="JmjC"/>
    <property type="match status" value="1"/>
</dbReference>
<feature type="domain" description="JmjC" evidence="1">
    <location>
        <begin position="95"/>
        <end position="265"/>
    </location>
</feature>
<dbReference type="PANTHER" id="PTHR12461">
    <property type="entry name" value="HYPOXIA-INDUCIBLE FACTOR 1 ALPHA INHIBITOR-RELATED"/>
    <property type="match status" value="1"/>
</dbReference>
<dbReference type="PROSITE" id="PS51184">
    <property type="entry name" value="JMJC"/>
    <property type="match status" value="1"/>
</dbReference>
<evidence type="ECO:0000259" key="1">
    <source>
        <dbReference type="PROSITE" id="PS51184"/>
    </source>
</evidence>
<dbReference type="InterPro" id="IPR014710">
    <property type="entry name" value="RmlC-like_jellyroll"/>
</dbReference>
<evidence type="ECO:0000313" key="3">
    <source>
        <dbReference type="Proteomes" id="UP000632289"/>
    </source>
</evidence>
<accession>A0A927IB83</accession>
<evidence type="ECO:0000313" key="2">
    <source>
        <dbReference type="EMBL" id="MBD3930615.1"/>
    </source>
</evidence>
<proteinExistence type="predicted"/>
<dbReference type="AlphaFoldDB" id="A0A927IB83"/>
<dbReference type="Gene3D" id="2.60.120.10">
    <property type="entry name" value="Jelly Rolls"/>
    <property type="match status" value="1"/>
</dbReference>
<keyword evidence="3" id="KW-1185">Reference proteome</keyword>